<sequence>MSDVRGAEQTRAMRPGQPLGLRLDARVDEFHALLLQCPLDEVRPAGRDWLRLRYEEIVPLVLGSALSSVEHGRPLPAACLDDLREVARRSAAEPDVDLSVALRGALPALRVFALVMQAAVAERNGMLIVAMARASHVAHELGTCWVEAWAQHRAEDAARPAVPAAVPVVVTVPGPAAADPAAEPELDLVARAPDLDDVEERMLALTAYGMSNDEIARATSYSRQAVAWHLGRLMRSWNAPNRTALVSVAFVRGVIRSRRVRRPRGAAAQPRAITGTTDDRPAIPGG</sequence>
<dbReference type="SUPFAM" id="SSF46894">
    <property type="entry name" value="C-terminal effector domain of the bipartite response regulators"/>
    <property type="match status" value="1"/>
</dbReference>
<gene>
    <name evidence="3" type="ORF">DZF96_01925</name>
</gene>
<proteinExistence type="predicted"/>
<dbReference type="GO" id="GO:0006355">
    <property type="term" value="P:regulation of DNA-templated transcription"/>
    <property type="evidence" value="ECO:0007669"/>
    <property type="project" value="InterPro"/>
</dbReference>
<dbReference type="Gene3D" id="1.10.10.10">
    <property type="entry name" value="Winged helix-like DNA-binding domain superfamily/Winged helix DNA-binding domain"/>
    <property type="match status" value="1"/>
</dbReference>
<feature type="domain" description="HTH luxR-type" evidence="2">
    <location>
        <begin position="188"/>
        <end position="253"/>
    </location>
</feature>
<dbReference type="InterPro" id="IPR036388">
    <property type="entry name" value="WH-like_DNA-bd_sf"/>
</dbReference>
<evidence type="ECO:0000259" key="2">
    <source>
        <dbReference type="PROSITE" id="PS50043"/>
    </source>
</evidence>
<organism evidence="3 4">
    <name type="scientific">Clavibacter michiganensis</name>
    <dbReference type="NCBI Taxonomy" id="28447"/>
    <lineage>
        <taxon>Bacteria</taxon>
        <taxon>Bacillati</taxon>
        <taxon>Actinomycetota</taxon>
        <taxon>Actinomycetes</taxon>
        <taxon>Micrococcales</taxon>
        <taxon>Microbacteriaceae</taxon>
        <taxon>Clavibacter</taxon>
    </lineage>
</organism>
<evidence type="ECO:0000256" key="1">
    <source>
        <dbReference type="SAM" id="MobiDB-lite"/>
    </source>
</evidence>
<dbReference type="PROSITE" id="PS50043">
    <property type="entry name" value="HTH_LUXR_2"/>
    <property type="match status" value="1"/>
</dbReference>
<accession>A0A399NXX3</accession>
<dbReference type="SMART" id="SM00421">
    <property type="entry name" value="HTH_LUXR"/>
    <property type="match status" value="1"/>
</dbReference>
<dbReference type="InterPro" id="IPR016032">
    <property type="entry name" value="Sig_transdc_resp-reg_C-effctor"/>
</dbReference>
<dbReference type="InterPro" id="IPR000792">
    <property type="entry name" value="Tscrpt_reg_LuxR_C"/>
</dbReference>
<dbReference type="AlphaFoldDB" id="A0A399NXX3"/>
<dbReference type="EMBL" id="QWEC01000013">
    <property type="protein sequence ID" value="RII98681.1"/>
    <property type="molecule type" value="Genomic_DNA"/>
</dbReference>
<protein>
    <recommendedName>
        <fullName evidence="2">HTH luxR-type domain-containing protein</fullName>
    </recommendedName>
</protein>
<dbReference type="Proteomes" id="UP000266298">
    <property type="component" value="Unassembled WGS sequence"/>
</dbReference>
<dbReference type="RefSeq" id="WP_043582881.1">
    <property type="nucleotide sequence ID" value="NZ_QWEC01000013.1"/>
</dbReference>
<evidence type="ECO:0000313" key="3">
    <source>
        <dbReference type="EMBL" id="RII98681.1"/>
    </source>
</evidence>
<dbReference type="GO" id="GO:0003677">
    <property type="term" value="F:DNA binding"/>
    <property type="evidence" value="ECO:0007669"/>
    <property type="project" value="InterPro"/>
</dbReference>
<evidence type="ECO:0000313" key="4">
    <source>
        <dbReference type="Proteomes" id="UP000266298"/>
    </source>
</evidence>
<dbReference type="Pfam" id="PF00196">
    <property type="entry name" value="GerE"/>
    <property type="match status" value="1"/>
</dbReference>
<feature type="compositionally biased region" description="Basic and acidic residues" evidence="1">
    <location>
        <begin position="277"/>
        <end position="286"/>
    </location>
</feature>
<name>A0A399NXX3_9MICO</name>
<comment type="caution">
    <text evidence="3">The sequence shown here is derived from an EMBL/GenBank/DDBJ whole genome shotgun (WGS) entry which is preliminary data.</text>
</comment>
<reference evidence="3 4" key="1">
    <citation type="submission" date="2018-08" db="EMBL/GenBank/DDBJ databases">
        <title>Genome Sequence of Clavibacter michiganensis Subspecies type strains, and the Atypical Peach-Colored Strains Isolated from Tomato.</title>
        <authorList>
            <person name="Osdaghi E."/>
            <person name="Portier P."/>
            <person name="Briand M."/>
            <person name="Jacques M.-A."/>
        </authorList>
    </citation>
    <scope>NUCLEOTIDE SEQUENCE [LARGE SCALE GENOMIC DNA]</scope>
    <source>
        <strain evidence="3 4">CFBP 7493</strain>
    </source>
</reference>
<feature type="region of interest" description="Disordered" evidence="1">
    <location>
        <begin position="261"/>
        <end position="286"/>
    </location>
</feature>